<accession>A0A508X0S4</accession>
<feature type="transmembrane region" description="Helical" evidence="1">
    <location>
        <begin position="24"/>
        <end position="46"/>
    </location>
</feature>
<keyword evidence="1" id="KW-0812">Transmembrane</keyword>
<organism evidence="2">
    <name type="scientific">Sinorhizobium medicae</name>
    <dbReference type="NCBI Taxonomy" id="110321"/>
    <lineage>
        <taxon>Bacteria</taxon>
        <taxon>Pseudomonadati</taxon>
        <taxon>Pseudomonadota</taxon>
        <taxon>Alphaproteobacteria</taxon>
        <taxon>Hyphomicrobiales</taxon>
        <taxon>Rhizobiaceae</taxon>
        <taxon>Sinorhizobium/Ensifer group</taxon>
        <taxon>Sinorhizobium</taxon>
    </lineage>
</organism>
<name>A0A508X0S4_9HYPH</name>
<feature type="transmembrane region" description="Helical" evidence="1">
    <location>
        <begin position="66"/>
        <end position="91"/>
    </location>
</feature>
<sequence>MDVEGFTTARVLTRQRRLQGDFHWALLVIFAGVVLLTSIVIADRLFGIDYYDLVRDPNAIAGQPKYFGLVSNLGVIFWFAGGFAALQAYWAGAGFDAPHLRRALLAGGLFSGLMGVDDLLMLHEAVATAGVPESLVLVPHMLLLATLCYHAWFIRRDVQSLLLVAAVMSLGCSFLVDAVSEHIAGLVFVEEGFKILGIMFLAVFLSLTSHAALSTRSRR</sequence>
<evidence type="ECO:0000256" key="1">
    <source>
        <dbReference type="SAM" id="Phobius"/>
    </source>
</evidence>
<dbReference type="AlphaFoldDB" id="A0A508X0S4"/>
<proteinExistence type="predicted"/>
<dbReference type="EMBL" id="CABFNB010000117">
    <property type="protein sequence ID" value="VTZ63418.1"/>
    <property type="molecule type" value="Genomic_DNA"/>
</dbReference>
<gene>
    <name evidence="2" type="ORF">EMEDMD4_50095</name>
</gene>
<dbReference type="RefSeq" id="WP_018208885.1">
    <property type="nucleotide sequence ID" value="NZ_CABFNB010000117.1"/>
</dbReference>
<feature type="transmembrane region" description="Helical" evidence="1">
    <location>
        <begin position="134"/>
        <end position="154"/>
    </location>
</feature>
<feature type="transmembrane region" description="Helical" evidence="1">
    <location>
        <begin position="161"/>
        <end position="180"/>
    </location>
</feature>
<feature type="transmembrane region" description="Helical" evidence="1">
    <location>
        <begin position="103"/>
        <end position="122"/>
    </location>
</feature>
<evidence type="ECO:0008006" key="3">
    <source>
        <dbReference type="Google" id="ProtNLM"/>
    </source>
</evidence>
<dbReference type="Proteomes" id="UP000507954">
    <property type="component" value="Unassembled WGS sequence"/>
</dbReference>
<reference evidence="2" key="1">
    <citation type="submission" date="2019-06" db="EMBL/GenBank/DDBJ databases">
        <authorList>
            <person name="Le Quere A."/>
            <person name="Colella S."/>
        </authorList>
    </citation>
    <scope>NUCLEOTIDE SEQUENCE</scope>
    <source>
        <strain evidence="2">EmedicaeMD41</strain>
    </source>
</reference>
<keyword evidence="1" id="KW-1133">Transmembrane helix</keyword>
<protein>
    <recommendedName>
        <fullName evidence="3">DUF998 domain-containing protein</fullName>
    </recommendedName>
</protein>
<evidence type="ECO:0000313" key="2">
    <source>
        <dbReference type="EMBL" id="VTZ63418.1"/>
    </source>
</evidence>
<keyword evidence="1" id="KW-0472">Membrane</keyword>
<feature type="transmembrane region" description="Helical" evidence="1">
    <location>
        <begin position="192"/>
        <end position="213"/>
    </location>
</feature>